<dbReference type="InterPro" id="IPR013210">
    <property type="entry name" value="LRR_N_plant-typ"/>
</dbReference>
<dbReference type="Pfam" id="PF13855">
    <property type="entry name" value="LRR_8"/>
    <property type="match status" value="1"/>
</dbReference>
<dbReference type="PRINTS" id="PR00019">
    <property type="entry name" value="LEURICHRPT"/>
</dbReference>
<dbReference type="InterPro" id="IPR001611">
    <property type="entry name" value="Leu-rich_rpt"/>
</dbReference>
<evidence type="ECO:0000313" key="13">
    <source>
        <dbReference type="EMBL" id="CAI9756238.1"/>
    </source>
</evidence>
<keyword evidence="6 11" id="KW-0732">Signal</keyword>
<dbReference type="GO" id="GO:0099402">
    <property type="term" value="P:plant organ development"/>
    <property type="evidence" value="ECO:0007669"/>
    <property type="project" value="UniProtKB-ARBA"/>
</dbReference>
<gene>
    <name evidence="13" type="ORF">FPE_LOCUS3668</name>
</gene>
<dbReference type="InterPro" id="IPR032675">
    <property type="entry name" value="LRR_dom_sf"/>
</dbReference>
<dbReference type="Gene3D" id="3.80.10.10">
    <property type="entry name" value="Ribonuclease Inhibitor"/>
    <property type="match status" value="2"/>
</dbReference>
<dbReference type="InterPro" id="IPR003591">
    <property type="entry name" value="Leu-rich_rpt_typical-subtyp"/>
</dbReference>
<protein>
    <recommendedName>
        <fullName evidence="12">Leucine-rich repeat-containing N-terminal plant-type domain-containing protein</fullName>
    </recommendedName>
</protein>
<dbReference type="Pfam" id="PF08263">
    <property type="entry name" value="LRRNT_2"/>
    <property type="match status" value="1"/>
</dbReference>
<evidence type="ECO:0000313" key="14">
    <source>
        <dbReference type="Proteomes" id="UP000834106"/>
    </source>
</evidence>
<evidence type="ECO:0000256" key="9">
    <source>
        <dbReference type="ARBA" id="ARBA00023136"/>
    </source>
</evidence>
<dbReference type="GO" id="GO:0005886">
    <property type="term" value="C:plasma membrane"/>
    <property type="evidence" value="ECO:0007669"/>
    <property type="project" value="UniProtKB-SubCell"/>
</dbReference>
<name>A0AAD2DL87_9LAMI</name>
<organism evidence="13 14">
    <name type="scientific">Fraxinus pennsylvanica</name>
    <dbReference type="NCBI Taxonomy" id="56036"/>
    <lineage>
        <taxon>Eukaryota</taxon>
        <taxon>Viridiplantae</taxon>
        <taxon>Streptophyta</taxon>
        <taxon>Embryophyta</taxon>
        <taxon>Tracheophyta</taxon>
        <taxon>Spermatophyta</taxon>
        <taxon>Magnoliopsida</taxon>
        <taxon>eudicotyledons</taxon>
        <taxon>Gunneridae</taxon>
        <taxon>Pentapetalae</taxon>
        <taxon>asterids</taxon>
        <taxon>lamiids</taxon>
        <taxon>Lamiales</taxon>
        <taxon>Oleaceae</taxon>
        <taxon>Oleeae</taxon>
        <taxon>Fraxinus</taxon>
    </lineage>
</organism>
<dbReference type="FunFam" id="3.80.10.10:FF:000400">
    <property type="entry name" value="Nuclear pore complex protein NUP107"/>
    <property type="match status" value="1"/>
</dbReference>
<sequence>MGSQVWYFIAIFTLISTGETRQVSSETCHPNDLKGLTRFKAAIRSDNSGRLGNWIGHGCCKWEGISCSNTTGRVTQINLPGFFTSSDDTPVQASMKGYLSNSITLLSSLEVIDLGGLTGLTGNIPPSISFRLPKLQKLSLFGNNLEGRLPESIGKLSNLEVMYLHENSFSGSLPESLGDLKSLRFLDLHSNRYTEPLPQEMASLINLQTLDLSFNRLNLSSIPDWLLKLPSLSQIRLASCRIQGELKEYLQLTSSSLQEMDFSDNNLTGNIPALIGGLPELYLLNVSGNSLVGQIPSTITNLVNLGVIDLHANKLEGSVHWVFEIQTRFGGGSLTYIDLSDNRFSTGIEQIGMGMQQEIQVLNLSHNFFKGRIPTSIGKLGSMQILDLSYNNIESDLPPSLGNATSLERLKLQKNYFTGKIPNEFLKLKKLEELDLSNNMLTGEIPFGKPLIDFPKSSYLRNMGLCGKPLPPCRA</sequence>
<evidence type="ECO:0000256" key="10">
    <source>
        <dbReference type="ARBA" id="ARBA00023180"/>
    </source>
</evidence>
<reference evidence="13" key="1">
    <citation type="submission" date="2023-05" db="EMBL/GenBank/DDBJ databases">
        <authorList>
            <person name="Huff M."/>
        </authorList>
    </citation>
    <scope>NUCLEOTIDE SEQUENCE</scope>
</reference>
<accession>A0AAD2DL87</accession>
<dbReference type="SUPFAM" id="SSF52058">
    <property type="entry name" value="L domain-like"/>
    <property type="match status" value="2"/>
</dbReference>
<keyword evidence="5" id="KW-0812">Transmembrane</keyword>
<keyword evidence="9" id="KW-0472">Membrane</keyword>
<dbReference type="SMART" id="SM00369">
    <property type="entry name" value="LRR_TYP"/>
    <property type="match status" value="6"/>
</dbReference>
<evidence type="ECO:0000256" key="7">
    <source>
        <dbReference type="ARBA" id="ARBA00022737"/>
    </source>
</evidence>
<keyword evidence="4" id="KW-0433">Leucine-rich repeat</keyword>
<evidence type="ECO:0000256" key="11">
    <source>
        <dbReference type="SAM" id="SignalP"/>
    </source>
</evidence>
<proteinExistence type="inferred from homology"/>
<dbReference type="Pfam" id="PF00560">
    <property type="entry name" value="LRR_1"/>
    <property type="match status" value="8"/>
</dbReference>
<evidence type="ECO:0000256" key="1">
    <source>
        <dbReference type="ARBA" id="ARBA00004251"/>
    </source>
</evidence>
<feature type="domain" description="Leucine-rich repeat-containing N-terminal plant-type" evidence="12">
    <location>
        <begin position="29"/>
        <end position="68"/>
    </location>
</feature>
<dbReference type="GO" id="GO:0006952">
    <property type="term" value="P:defense response"/>
    <property type="evidence" value="ECO:0007669"/>
    <property type="project" value="UniProtKB-ARBA"/>
</dbReference>
<evidence type="ECO:0000256" key="2">
    <source>
        <dbReference type="ARBA" id="ARBA00009592"/>
    </source>
</evidence>
<evidence type="ECO:0000259" key="12">
    <source>
        <dbReference type="Pfam" id="PF08263"/>
    </source>
</evidence>
<dbReference type="GO" id="GO:0009653">
    <property type="term" value="P:anatomical structure morphogenesis"/>
    <property type="evidence" value="ECO:0007669"/>
    <property type="project" value="UniProtKB-ARBA"/>
</dbReference>
<dbReference type="AlphaFoldDB" id="A0AAD2DL87"/>
<dbReference type="InterPro" id="IPR046956">
    <property type="entry name" value="RLP23-like"/>
</dbReference>
<dbReference type="Proteomes" id="UP000834106">
    <property type="component" value="Chromosome 2"/>
</dbReference>
<comment type="similarity">
    <text evidence="2">Belongs to the RLP family.</text>
</comment>
<dbReference type="GO" id="GO:0051707">
    <property type="term" value="P:response to other organism"/>
    <property type="evidence" value="ECO:0007669"/>
    <property type="project" value="UniProtKB-ARBA"/>
</dbReference>
<comment type="subcellular location">
    <subcellularLocation>
        <location evidence="1">Cell membrane</location>
        <topology evidence="1">Single-pass type I membrane protein</topology>
    </subcellularLocation>
</comment>
<evidence type="ECO:0000256" key="6">
    <source>
        <dbReference type="ARBA" id="ARBA00022729"/>
    </source>
</evidence>
<evidence type="ECO:0000256" key="3">
    <source>
        <dbReference type="ARBA" id="ARBA00022475"/>
    </source>
</evidence>
<keyword evidence="7" id="KW-0677">Repeat</keyword>
<evidence type="ECO:0000256" key="8">
    <source>
        <dbReference type="ARBA" id="ARBA00022989"/>
    </source>
</evidence>
<keyword evidence="10" id="KW-0325">Glycoprotein</keyword>
<evidence type="ECO:0000256" key="4">
    <source>
        <dbReference type="ARBA" id="ARBA00022614"/>
    </source>
</evidence>
<keyword evidence="3" id="KW-1003">Cell membrane</keyword>
<dbReference type="PANTHER" id="PTHR48063:SF112">
    <property type="entry name" value="RECEPTOR LIKE PROTEIN 30-LIKE"/>
    <property type="match status" value="1"/>
</dbReference>
<keyword evidence="8" id="KW-1133">Transmembrane helix</keyword>
<dbReference type="EMBL" id="OU503037">
    <property type="protein sequence ID" value="CAI9756238.1"/>
    <property type="molecule type" value="Genomic_DNA"/>
</dbReference>
<feature type="chain" id="PRO_5041948217" description="Leucine-rich repeat-containing N-terminal plant-type domain-containing protein" evidence="11">
    <location>
        <begin position="21"/>
        <end position="475"/>
    </location>
</feature>
<evidence type="ECO:0000256" key="5">
    <source>
        <dbReference type="ARBA" id="ARBA00022692"/>
    </source>
</evidence>
<dbReference type="FunFam" id="3.80.10.10:FF:000095">
    <property type="entry name" value="LRR receptor-like serine/threonine-protein kinase GSO1"/>
    <property type="match status" value="1"/>
</dbReference>
<keyword evidence="14" id="KW-1185">Reference proteome</keyword>
<dbReference type="PANTHER" id="PTHR48063">
    <property type="entry name" value="LRR RECEPTOR-LIKE KINASE"/>
    <property type="match status" value="1"/>
</dbReference>
<feature type="signal peptide" evidence="11">
    <location>
        <begin position="1"/>
        <end position="20"/>
    </location>
</feature>